<dbReference type="SUPFAM" id="SSF54160">
    <property type="entry name" value="Chromo domain-like"/>
    <property type="match status" value="1"/>
</dbReference>
<feature type="region of interest" description="Disordered" evidence="1">
    <location>
        <begin position="183"/>
        <end position="204"/>
    </location>
</feature>
<protein>
    <recommendedName>
        <fullName evidence="2">Chromo domain-containing protein</fullName>
    </recommendedName>
</protein>
<dbReference type="AlphaFoldDB" id="A0A167NH82"/>
<accession>A0A167NH82</accession>
<organism evidence="3 4">
    <name type="scientific">Calocera viscosa (strain TUFC12733)</name>
    <dbReference type="NCBI Taxonomy" id="1330018"/>
    <lineage>
        <taxon>Eukaryota</taxon>
        <taxon>Fungi</taxon>
        <taxon>Dikarya</taxon>
        <taxon>Basidiomycota</taxon>
        <taxon>Agaricomycotina</taxon>
        <taxon>Dacrymycetes</taxon>
        <taxon>Dacrymycetales</taxon>
        <taxon>Dacrymycetaceae</taxon>
        <taxon>Calocera</taxon>
    </lineage>
</organism>
<evidence type="ECO:0000313" key="4">
    <source>
        <dbReference type="Proteomes" id="UP000076738"/>
    </source>
</evidence>
<dbReference type="EMBL" id="KV417278">
    <property type="protein sequence ID" value="KZO97706.1"/>
    <property type="molecule type" value="Genomic_DNA"/>
</dbReference>
<reference evidence="3 4" key="1">
    <citation type="journal article" date="2016" name="Mol. Biol. Evol.">
        <title>Comparative Genomics of Early-Diverging Mushroom-Forming Fungi Provides Insights into the Origins of Lignocellulose Decay Capabilities.</title>
        <authorList>
            <person name="Nagy L.G."/>
            <person name="Riley R."/>
            <person name="Tritt A."/>
            <person name="Adam C."/>
            <person name="Daum C."/>
            <person name="Floudas D."/>
            <person name="Sun H."/>
            <person name="Yadav J.S."/>
            <person name="Pangilinan J."/>
            <person name="Larsson K.H."/>
            <person name="Matsuura K."/>
            <person name="Barry K."/>
            <person name="Labutti K."/>
            <person name="Kuo R."/>
            <person name="Ohm R.A."/>
            <person name="Bhattacharya S.S."/>
            <person name="Shirouzu T."/>
            <person name="Yoshinaga Y."/>
            <person name="Martin F.M."/>
            <person name="Grigoriev I.V."/>
            <person name="Hibbett D.S."/>
        </authorList>
    </citation>
    <scope>NUCLEOTIDE SEQUENCE [LARGE SCALE GENOMIC DNA]</scope>
    <source>
        <strain evidence="3 4">TUFC12733</strain>
    </source>
</reference>
<name>A0A167NH82_CALVF</name>
<sequence length="275" mass="31317">MSDVRSMSDLPTTSDPLGVTGFSADVFTISELLHEEDGVVEDEQTYKIQYIIHARASRDDKGKPDWRYRIRWEGYSPNDDTYEPRECIEGEHGGKSYLNRFWKSTGLSRDVRHHAFETIVEPSQEWIDEQLRADIPASEGENDSDDDETLDEIMRAQREAKIRERKQQEESAAAQEIIARLHSSSSPVKSTVTPEKSTVTPQKRRSLVDEVEILSSDGVWTGLAKRRKVSPLVTPLFPCLTLFCTDFYSAACAIHLPACDCQAQGSATEEYYWRF</sequence>
<gene>
    <name evidence="3" type="ORF">CALVIDRAFT_58192</name>
</gene>
<dbReference type="GO" id="GO:0006338">
    <property type="term" value="P:chromatin remodeling"/>
    <property type="evidence" value="ECO:0007669"/>
    <property type="project" value="UniProtKB-ARBA"/>
</dbReference>
<feature type="domain" description="Chromo" evidence="2">
    <location>
        <begin position="46"/>
        <end position="103"/>
    </location>
</feature>
<dbReference type="PROSITE" id="PS50013">
    <property type="entry name" value="CHROMO_2"/>
    <property type="match status" value="1"/>
</dbReference>
<dbReference type="InterPro" id="IPR016197">
    <property type="entry name" value="Chromo-like_dom_sf"/>
</dbReference>
<keyword evidence="4" id="KW-1185">Reference proteome</keyword>
<feature type="compositionally biased region" description="Low complexity" evidence="1">
    <location>
        <begin position="183"/>
        <end position="194"/>
    </location>
</feature>
<dbReference type="InterPro" id="IPR000953">
    <property type="entry name" value="Chromo/chromo_shadow_dom"/>
</dbReference>
<dbReference type="Gene3D" id="2.40.50.40">
    <property type="match status" value="1"/>
</dbReference>
<evidence type="ECO:0000259" key="2">
    <source>
        <dbReference type="PROSITE" id="PS50013"/>
    </source>
</evidence>
<evidence type="ECO:0000256" key="1">
    <source>
        <dbReference type="SAM" id="MobiDB-lite"/>
    </source>
</evidence>
<proteinExistence type="predicted"/>
<dbReference type="Pfam" id="PF00385">
    <property type="entry name" value="Chromo"/>
    <property type="match status" value="1"/>
</dbReference>
<dbReference type="InterPro" id="IPR023780">
    <property type="entry name" value="Chromo_domain"/>
</dbReference>
<dbReference type="Proteomes" id="UP000076738">
    <property type="component" value="Unassembled WGS sequence"/>
</dbReference>
<dbReference type="OrthoDB" id="3268967at2759"/>
<dbReference type="STRING" id="1330018.A0A167NH82"/>
<evidence type="ECO:0000313" key="3">
    <source>
        <dbReference type="EMBL" id="KZO97706.1"/>
    </source>
</evidence>